<keyword evidence="3" id="KW-0378">Hydrolase</keyword>
<dbReference type="Pfam" id="PF03161">
    <property type="entry name" value="LAGLIDADG_2"/>
    <property type="match status" value="1"/>
</dbReference>
<keyword evidence="3" id="KW-0496">Mitochondrion</keyword>
<name>A0A7T3PD03_9AGAR</name>
<dbReference type="GeneID" id="65338590"/>
<dbReference type="SUPFAM" id="SSF55608">
    <property type="entry name" value="Homing endonucleases"/>
    <property type="match status" value="1"/>
</dbReference>
<organism evidence="3">
    <name type="scientific">Clavaria fumosa</name>
    <dbReference type="NCBI Taxonomy" id="264083"/>
    <lineage>
        <taxon>Eukaryota</taxon>
        <taxon>Fungi</taxon>
        <taxon>Dikarya</taxon>
        <taxon>Basidiomycota</taxon>
        <taxon>Agaricomycotina</taxon>
        <taxon>Agaricomycetes</taxon>
        <taxon>Agaricomycetidae</taxon>
        <taxon>Agaricales</taxon>
        <taxon>Clavariineae</taxon>
        <taxon>Clavariaceae</taxon>
        <taxon>Clavaria</taxon>
    </lineage>
</organism>
<keyword evidence="3" id="KW-0255">Endonuclease</keyword>
<evidence type="ECO:0000259" key="2">
    <source>
        <dbReference type="Pfam" id="PF03161"/>
    </source>
</evidence>
<dbReference type="AlphaFoldDB" id="A0A7T3PD03"/>
<dbReference type="GO" id="GO:0004519">
    <property type="term" value="F:endonuclease activity"/>
    <property type="evidence" value="ECO:0007669"/>
    <property type="project" value="UniProtKB-KW"/>
</dbReference>
<sequence length="102" mass="12341">MLGDLYAERSHLTGNTRLRFYMSIKNKDLIFNFYSIFKSYVKTEPKIFKRNKLNKLTNTLHVDIWFSTLKYEIFNWVIEDFYIKSGEKNIKIVPKDSYKKLT</sequence>
<gene>
    <name evidence="3" type="primary">orf102</name>
</gene>
<dbReference type="EMBL" id="MT114157">
    <property type="protein sequence ID" value="QPZ51154.1"/>
    <property type="molecule type" value="Genomic_DNA"/>
</dbReference>
<keyword evidence="3" id="KW-0540">Nuclease</keyword>
<evidence type="ECO:0000313" key="3">
    <source>
        <dbReference type="EMBL" id="QPZ51154.1"/>
    </source>
</evidence>
<dbReference type="Gene3D" id="3.10.28.10">
    <property type="entry name" value="Homing endonucleases"/>
    <property type="match status" value="1"/>
</dbReference>
<feature type="domain" description="Homing endonuclease LAGLIDADG" evidence="2">
    <location>
        <begin position="1"/>
        <end position="102"/>
    </location>
</feature>
<reference evidence="3" key="1">
    <citation type="journal article" date="2020" name="IMA Fungus">
        <title>The 256 kb mitochondrial genome of Clavaria fumosa is the largest among phylum Basidiomycota and is rich in introns and intronic ORFs.</title>
        <authorList>
            <person name="Wang X."/>
            <person name="Wang Y."/>
            <person name="Yao W."/>
            <person name="Shen J."/>
            <person name="Chen M."/>
            <person name="Gao M."/>
            <person name="Ren J."/>
            <person name="Li Q."/>
            <person name="Liu N."/>
        </authorList>
    </citation>
    <scope>NUCLEOTIDE SEQUENCE</scope>
</reference>
<proteinExistence type="predicted"/>
<dbReference type="InterPro" id="IPR004860">
    <property type="entry name" value="LAGLIDADG_dom"/>
</dbReference>
<accession>A0A7T3PD03</accession>
<protein>
    <submittedName>
        <fullName evidence="3">LAGLIDADG endonuclease</fullName>
    </submittedName>
</protein>
<geneLocation type="mitochondrion" evidence="3"/>
<comment type="function">
    <text evidence="1">Mitochondrial DNA endonuclease involved in intron homing.</text>
</comment>
<evidence type="ECO:0000256" key="1">
    <source>
        <dbReference type="ARBA" id="ARBA00002670"/>
    </source>
</evidence>
<dbReference type="RefSeq" id="YP_010130253.1">
    <property type="nucleotide sequence ID" value="NC_056336.1"/>
</dbReference>
<dbReference type="InterPro" id="IPR027434">
    <property type="entry name" value="Homing_endonucl"/>
</dbReference>